<evidence type="ECO:0000313" key="3">
    <source>
        <dbReference type="Proteomes" id="UP000033551"/>
    </source>
</evidence>
<dbReference type="AlphaFoldDB" id="A0A0F4IPJ5"/>
<reference evidence="2 3" key="1">
    <citation type="submission" date="2015-02" db="EMBL/GenBank/DDBJ databases">
        <authorList>
            <person name="Ju K.-S."/>
            <person name="Doroghazi J.R."/>
            <person name="Metcalf W."/>
        </authorList>
    </citation>
    <scope>NUCLEOTIDE SEQUENCE [LARGE SCALE GENOMIC DNA]</scope>
    <source>
        <strain evidence="2 3">NRRL ISP-5550</strain>
    </source>
</reference>
<dbReference type="Proteomes" id="UP000033551">
    <property type="component" value="Unassembled WGS sequence"/>
</dbReference>
<evidence type="ECO:0000313" key="2">
    <source>
        <dbReference type="EMBL" id="KJY23940.1"/>
    </source>
</evidence>
<name>A0A0F4IPJ5_9ACTN</name>
<proteinExistence type="predicted"/>
<dbReference type="PATRIC" id="fig|68223.7.peg.4672"/>
<organism evidence="2 3">
    <name type="scientific">Streptomyces katrae</name>
    <dbReference type="NCBI Taxonomy" id="68223"/>
    <lineage>
        <taxon>Bacteria</taxon>
        <taxon>Bacillati</taxon>
        <taxon>Actinomycetota</taxon>
        <taxon>Actinomycetes</taxon>
        <taxon>Kitasatosporales</taxon>
        <taxon>Streptomycetaceae</taxon>
        <taxon>Streptomyces</taxon>
    </lineage>
</organism>
<keyword evidence="1" id="KW-0812">Transmembrane</keyword>
<evidence type="ECO:0000256" key="1">
    <source>
        <dbReference type="SAM" id="Phobius"/>
    </source>
</evidence>
<keyword evidence="1" id="KW-0472">Membrane</keyword>
<keyword evidence="1" id="KW-1133">Transmembrane helix</keyword>
<sequence>METYLTYMLIRFALLAAGAVAVALLVFAVALVLKRRGRLDQVRRQVDPLARSALRAAVRRLEDGAAGTRRKGERR</sequence>
<protein>
    <submittedName>
        <fullName evidence="2">Uncharacterized protein</fullName>
    </submittedName>
</protein>
<comment type="caution">
    <text evidence="2">The sequence shown here is derived from an EMBL/GenBank/DDBJ whole genome shotgun (WGS) entry which is preliminary data.</text>
</comment>
<keyword evidence="3" id="KW-1185">Reference proteome</keyword>
<gene>
    <name evidence="2" type="ORF">VR44_36800</name>
</gene>
<dbReference type="EMBL" id="JZWV01001326">
    <property type="protein sequence ID" value="KJY23940.1"/>
    <property type="molecule type" value="Genomic_DNA"/>
</dbReference>
<feature type="transmembrane region" description="Helical" evidence="1">
    <location>
        <begin position="12"/>
        <end position="33"/>
    </location>
</feature>
<dbReference type="RefSeq" id="WP_045952019.1">
    <property type="nucleotide sequence ID" value="NZ_JZWV01001326.1"/>
</dbReference>
<accession>A0A0F4IPJ5</accession>